<reference evidence="1" key="1">
    <citation type="journal article" date="2022" name="bioRxiv">
        <title>Sequencing and chromosome-scale assembly of the giantPleurodeles waltlgenome.</title>
        <authorList>
            <person name="Brown T."/>
            <person name="Elewa A."/>
            <person name="Iarovenko S."/>
            <person name="Subramanian E."/>
            <person name="Araus A.J."/>
            <person name="Petzold A."/>
            <person name="Susuki M."/>
            <person name="Suzuki K.-i.T."/>
            <person name="Hayashi T."/>
            <person name="Toyoda A."/>
            <person name="Oliveira C."/>
            <person name="Osipova E."/>
            <person name="Leigh N.D."/>
            <person name="Simon A."/>
            <person name="Yun M.H."/>
        </authorList>
    </citation>
    <scope>NUCLEOTIDE SEQUENCE</scope>
    <source>
        <strain evidence="1">20211129_DDA</strain>
        <tissue evidence="1">Liver</tissue>
    </source>
</reference>
<protein>
    <submittedName>
        <fullName evidence="1">Uncharacterized protein</fullName>
    </submittedName>
</protein>
<dbReference type="SUPFAM" id="SSF57997">
    <property type="entry name" value="Tropomyosin"/>
    <property type="match status" value="1"/>
</dbReference>
<name>A0AAV7NPA6_PLEWA</name>
<evidence type="ECO:0000313" key="1">
    <source>
        <dbReference type="EMBL" id="KAJ1117751.1"/>
    </source>
</evidence>
<gene>
    <name evidence="1" type="ORF">NDU88_005948</name>
</gene>
<dbReference type="Proteomes" id="UP001066276">
    <property type="component" value="Chromosome 8"/>
</dbReference>
<comment type="caution">
    <text evidence="1">The sequence shown here is derived from an EMBL/GenBank/DDBJ whole genome shotgun (WGS) entry which is preliminary data.</text>
</comment>
<organism evidence="1 2">
    <name type="scientific">Pleurodeles waltl</name>
    <name type="common">Iberian ribbed newt</name>
    <dbReference type="NCBI Taxonomy" id="8319"/>
    <lineage>
        <taxon>Eukaryota</taxon>
        <taxon>Metazoa</taxon>
        <taxon>Chordata</taxon>
        <taxon>Craniata</taxon>
        <taxon>Vertebrata</taxon>
        <taxon>Euteleostomi</taxon>
        <taxon>Amphibia</taxon>
        <taxon>Batrachia</taxon>
        <taxon>Caudata</taxon>
        <taxon>Salamandroidea</taxon>
        <taxon>Salamandridae</taxon>
        <taxon>Pleurodelinae</taxon>
        <taxon>Pleurodeles</taxon>
    </lineage>
</organism>
<proteinExistence type="predicted"/>
<evidence type="ECO:0000313" key="2">
    <source>
        <dbReference type="Proteomes" id="UP001066276"/>
    </source>
</evidence>
<dbReference type="AlphaFoldDB" id="A0AAV7NPA6"/>
<accession>A0AAV7NPA6</accession>
<keyword evidence="2" id="KW-1185">Reference proteome</keyword>
<dbReference type="EMBL" id="JANPWB010000012">
    <property type="protein sequence ID" value="KAJ1117751.1"/>
    <property type="molecule type" value="Genomic_DNA"/>
</dbReference>
<sequence length="119" mass="13444">MADDQEARVPYTLNNPDRSASITNKLYSTVEAVERLKPFLENTRMSLESKIDNVTDELTMLHADHQKLADKVHDAEQLSTKLQPITQDLDFSLQALEDCVHSLERRAKDAEEHLGGCPP</sequence>